<dbReference type="PANTHER" id="PTHR30143">
    <property type="entry name" value="ACID HYDRATASE"/>
    <property type="match status" value="1"/>
</dbReference>
<reference evidence="1 2" key="1">
    <citation type="submission" date="2017-09" db="EMBL/GenBank/DDBJ databases">
        <authorList>
            <person name="Varghese N."/>
            <person name="Submissions S."/>
        </authorList>
    </citation>
    <scope>NUCLEOTIDE SEQUENCE [LARGE SCALE GENOMIC DNA]</scope>
    <source>
        <strain evidence="1 2">OK806</strain>
    </source>
</reference>
<sequence length="253" mass="27175">MTESRLAAQLLHAREQHALIDEIAARDIPEDTGAAYAIQHEVLRLKGARIGAWKIGARTPSAPPAGAPIDESLIYASPGRLEIASFFRVLLELEIAFRFERALPPRAEPYAREEVLGALGGIAVALEIVDSRFAQWPNLAPLAQLADAQNNGALVVGGIEPYDVIAPGFDFLAPRLDLTLDGVSIVPAGVGNPAGDPRELLVWFANHCSQRGLAVEPFWTITTGTYTGAYRVEVPGVVRGSIDRVGEIELTLV</sequence>
<dbReference type="GO" id="GO:0005737">
    <property type="term" value="C:cytoplasm"/>
    <property type="evidence" value="ECO:0007669"/>
    <property type="project" value="TreeGrafter"/>
</dbReference>
<dbReference type="SUPFAM" id="SSF56529">
    <property type="entry name" value="FAH"/>
    <property type="match status" value="1"/>
</dbReference>
<comment type="caution">
    <text evidence="1">The sequence shown here is derived from an EMBL/GenBank/DDBJ whole genome shotgun (WGS) entry which is preliminary data.</text>
</comment>
<keyword evidence="2" id="KW-1185">Reference proteome</keyword>
<dbReference type="OrthoDB" id="8689761at2"/>
<evidence type="ECO:0000313" key="2">
    <source>
        <dbReference type="Proteomes" id="UP000219522"/>
    </source>
</evidence>
<dbReference type="Proteomes" id="UP000219522">
    <property type="component" value="Unassembled WGS sequence"/>
</dbReference>
<organism evidence="1 2">
    <name type="scientific">Caballeronia arationis</name>
    <dbReference type="NCBI Taxonomy" id="1777142"/>
    <lineage>
        <taxon>Bacteria</taxon>
        <taxon>Pseudomonadati</taxon>
        <taxon>Pseudomonadota</taxon>
        <taxon>Betaproteobacteria</taxon>
        <taxon>Burkholderiales</taxon>
        <taxon>Burkholderiaceae</taxon>
        <taxon>Caballeronia</taxon>
    </lineage>
</organism>
<dbReference type="AlphaFoldDB" id="A0A7Z7I991"/>
<dbReference type="PANTHER" id="PTHR30143:SF0">
    <property type="entry name" value="2-KETO-4-PENTENOATE HYDRATASE"/>
    <property type="match status" value="1"/>
</dbReference>
<accession>A0A7Z7I991</accession>
<evidence type="ECO:0000313" key="1">
    <source>
        <dbReference type="EMBL" id="SOE81690.1"/>
    </source>
</evidence>
<dbReference type="EMBL" id="OCSU01000002">
    <property type="protein sequence ID" value="SOE81690.1"/>
    <property type="molecule type" value="Genomic_DNA"/>
</dbReference>
<gene>
    <name evidence="1" type="ORF">SAMN05446927_4983</name>
</gene>
<dbReference type="Gene3D" id="3.90.850.10">
    <property type="entry name" value="Fumarylacetoacetase-like, C-terminal domain"/>
    <property type="match status" value="1"/>
</dbReference>
<proteinExistence type="predicted"/>
<dbReference type="RefSeq" id="WP_062640863.1">
    <property type="nucleotide sequence ID" value="NZ_FCOG02000092.1"/>
</dbReference>
<name>A0A7Z7I991_9BURK</name>
<dbReference type="InterPro" id="IPR036663">
    <property type="entry name" value="Fumarylacetoacetase_C_sf"/>
</dbReference>
<dbReference type="GO" id="GO:0008684">
    <property type="term" value="F:2-oxopent-4-enoate hydratase activity"/>
    <property type="evidence" value="ECO:0007669"/>
    <property type="project" value="TreeGrafter"/>
</dbReference>
<protein>
    <submittedName>
        <fullName evidence="1">2-keto-4-pentenoate hydratase</fullName>
    </submittedName>
</protein>
<dbReference type="InterPro" id="IPR050772">
    <property type="entry name" value="Hydratase-Decarb/MhpD_sf"/>
</dbReference>